<organism evidence="13 14">
    <name type="scientific">Vibrio maritimus</name>
    <dbReference type="NCBI Taxonomy" id="990268"/>
    <lineage>
        <taxon>Bacteria</taxon>
        <taxon>Pseudomonadati</taxon>
        <taxon>Pseudomonadota</taxon>
        <taxon>Gammaproteobacteria</taxon>
        <taxon>Vibrionales</taxon>
        <taxon>Vibrionaceae</taxon>
        <taxon>Vibrio</taxon>
    </lineage>
</organism>
<feature type="transmembrane region" description="Helical" evidence="12">
    <location>
        <begin position="514"/>
        <end position="532"/>
    </location>
</feature>
<dbReference type="EMBL" id="BBMR01000003">
    <property type="protein sequence ID" value="GAL18879.1"/>
    <property type="molecule type" value="Genomic_DNA"/>
</dbReference>
<feature type="transmembrane region" description="Helical" evidence="12">
    <location>
        <begin position="77"/>
        <end position="99"/>
    </location>
</feature>
<feature type="transmembrane region" description="Helical" evidence="12">
    <location>
        <begin position="544"/>
        <end position="562"/>
    </location>
</feature>
<protein>
    <submittedName>
        <fullName evidence="13">Sodium-solute symporter putative</fullName>
    </submittedName>
</protein>
<dbReference type="Pfam" id="PF00474">
    <property type="entry name" value="SSF"/>
    <property type="match status" value="1"/>
</dbReference>
<evidence type="ECO:0000256" key="7">
    <source>
        <dbReference type="ARBA" id="ARBA00023053"/>
    </source>
</evidence>
<dbReference type="NCBIfam" id="TIGR00813">
    <property type="entry name" value="sss"/>
    <property type="match status" value="1"/>
</dbReference>
<dbReference type="InterPro" id="IPR038377">
    <property type="entry name" value="Na/Glc_symporter_sf"/>
</dbReference>
<keyword evidence="14" id="KW-1185">Reference proteome</keyword>
<keyword evidence="6 12" id="KW-1133">Transmembrane helix</keyword>
<evidence type="ECO:0000313" key="14">
    <source>
        <dbReference type="Proteomes" id="UP000029228"/>
    </source>
</evidence>
<evidence type="ECO:0000256" key="6">
    <source>
        <dbReference type="ARBA" id="ARBA00022989"/>
    </source>
</evidence>
<feature type="transmembrane region" description="Helical" evidence="12">
    <location>
        <begin position="272"/>
        <end position="296"/>
    </location>
</feature>
<dbReference type="InterPro" id="IPR051163">
    <property type="entry name" value="Sodium:Solute_Symporter_SSF"/>
</dbReference>
<evidence type="ECO:0000256" key="12">
    <source>
        <dbReference type="SAM" id="Phobius"/>
    </source>
</evidence>
<dbReference type="PANTHER" id="PTHR42985:SF47">
    <property type="entry name" value="INTEGRAL MEMBRANE TRANSPORT PROTEIN"/>
    <property type="match status" value="1"/>
</dbReference>
<accession>A0A090RXA9</accession>
<evidence type="ECO:0000256" key="4">
    <source>
        <dbReference type="ARBA" id="ARBA00022475"/>
    </source>
</evidence>
<feature type="transmembrane region" description="Helical" evidence="12">
    <location>
        <begin position="372"/>
        <end position="390"/>
    </location>
</feature>
<comment type="subcellular location">
    <subcellularLocation>
        <location evidence="1">Cell membrane</location>
        <topology evidence="1">Multi-pass membrane protein</topology>
    </subcellularLocation>
</comment>
<evidence type="ECO:0000256" key="10">
    <source>
        <dbReference type="ARBA" id="ARBA00023201"/>
    </source>
</evidence>
<dbReference type="OrthoDB" id="9814523at2"/>
<keyword evidence="3" id="KW-0813">Transport</keyword>
<dbReference type="STRING" id="990268.JCM19235_2302"/>
<keyword evidence="10" id="KW-0739">Sodium transport</keyword>
<keyword evidence="4" id="KW-1003">Cell membrane</keyword>
<proteinExistence type="inferred from homology"/>
<feature type="transmembrane region" description="Helical" evidence="12">
    <location>
        <begin position="45"/>
        <end position="65"/>
    </location>
</feature>
<feature type="transmembrane region" description="Helical" evidence="12">
    <location>
        <begin position="181"/>
        <end position="202"/>
    </location>
</feature>
<evidence type="ECO:0000256" key="5">
    <source>
        <dbReference type="ARBA" id="ARBA00022692"/>
    </source>
</evidence>
<feature type="transmembrane region" description="Helical" evidence="12">
    <location>
        <begin position="427"/>
        <end position="444"/>
    </location>
</feature>
<dbReference type="Gene3D" id="1.20.1730.10">
    <property type="entry name" value="Sodium/glucose cotransporter"/>
    <property type="match status" value="1"/>
</dbReference>
<evidence type="ECO:0000256" key="8">
    <source>
        <dbReference type="ARBA" id="ARBA00023065"/>
    </source>
</evidence>
<dbReference type="InterPro" id="IPR001734">
    <property type="entry name" value="Na/solute_symporter"/>
</dbReference>
<dbReference type="GO" id="GO:0005886">
    <property type="term" value="C:plasma membrane"/>
    <property type="evidence" value="ECO:0007669"/>
    <property type="project" value="UniProtKB-SubCell"/>
</dbReference>
<evidence type="ECO:0000256" key="11">
    <source>
        <dbReference type="RuleBase" id="RU362091"/>
    </source>
</evidence>
<feature type="transmembrane region" description="Helical" evidence="12">
    <location>
        <begin position="6"/>
        <end position="25"/>
    </location>
</feature>
<feature type="transmembrane region" description="Helical" evidence="12">
    <location>
        <begin position="450"/>
        <end position="471"/>
    </location>
</feature>
<name>A0A090RXA9_9VIBR</name>
<keyword evidence="8" id="KW-0406">Ion transport</keyword>
<evidence type="ECO:0000313" key="13">
    <source>
        <dbReference type="EMBL" id="GAL18879.1"/>
    </source>
</evidence>
<gene>
    <name evidence="13" type="ORF">JCM19235_2302</name>
</gene>
<comment type="similarity">
    <text evidence="2 11">Belongs to the sodium:solute symporter (SSF) (TC 2.A.21) family.</text>
</comment>
<feature type="transmembrane region" description="Helical" evidence="12">
    <location>
        <begin position="232"/>
        <end position="251"/>
    </location>
</feature>
<keyword evidence="7" id="KW-0915">Sodium</keyword>
<evidence type="ECO:0000256" key="2">
    <source>
        <dbReference type="ARBA" id="ARBA00006434"/>
    </source>
</evidence>
<evidence type="ECO:0000256" key="9">
    <source>
        <dbReference type="ARBA" id="ARBA00023136"/>
    </source>
</evidence>
<comment type="caution">
    <text evidence="13">The sequence shown here is derived from an EMBL/GenBank/DDBJ whole genome shotgun (WGS) entry which is preliminary data.</text>
</comment>
<evidence type="ECO:0000256" key="1">
    <source>
        <dbReference type="ARBA" id="ARBA00004651"/>
    </source>
</evidence>
<feature type="transmembrane region" description="Helical" evidence="12">
    <location>
        <begin position="147"/>
        <end position="169"/>
    </location>
</feature>
<keyword evidence="5 12" id="KW-0812">Transmembrane</keyword>
<feature type="transmembrane region" description="Helical" evidence="12">
    <location>
        <begin position="402"/>
        <end position="420"/>
    </location>
</feature>
<feature type="transmembrane region" description="Helical" evidence="12">
    <location>
        <begin position="120"/>
        <end position="141"/>
    </location>
</feature>
<evidence type="ECO:0000256" key="3">
    <source>
        <dbReference type="ARBA" id="ARBA00022448"/>
    </source>
</evidence>
<sequence>MYEFGALNWTILGTYIVLTLVLGAFIGKRVTSAKDFALGDKTIPWWAIGISVVCTYVSAMSFLGGPAWSYKEGLSVIAIHLNYPLVIFFIVAVFMPFFYNNGLTSIYEYQERRFGKASRITLSFIFLIKQALSSAAVLYATAMILEFITGIDVMYCIMIVTTIALIYTVMGGMAAVIWTDVIQALILFVGAFIIIEAVWNGMPMPMTEVMVNLKEKGMTDALNTSMNLSEVTTVWAGVIAMTMFHTTVYGGNQMMVQRCMAAKSMGDAKKAMLMMGYVAFFIYFVFILLGVLFNAYYDGKEFDNGNTIILHYASEYGLPGLMGIIAAAILAASMSSLDSAFNSMATVSVADFYKRFYKPNESEEHYLKASRFFTVMWAVLIIIPAFMFATSTGSVLEVLSKAGSYFVGASFCMFVLGFYSKHITEKGLLIGVAASFIAIWYVAVATDIAWPWYCVIGVVVNAVVAYVASLATTGKQTTMHLYTVKGQQAEYARLNKPVKEDGWYVVPGKIDAPCYGLLVMFVFSLVLLWGLNEFIDNAPMLINFIRGCSFIVAVSVVGYAIYSLKRAKTTKQLVQTGQTPQQ</sequence>
<dbReference type="GO" id="GO:0015293">
    <property type="term" value="F:symporter activity"/>
    <property type="evidence" value="ECO:0007669"/>
    <property type="project" value="TreeGrafter"/>
</dbReference>
<dbReference type="PANTHER" id="PTHR42985">
    <property type="entry name" value="SODIUM-COUPLED MONOCARBOXYLATE TRANSPORTER"/>
    <property type="match status" value="1"/>
</dbReference>
<dbReference type="Proteomes" id="UP000029228">
    <property type="component" value="Unassembled WGS sequence"/>
</dbReference>
<feature type="transmembrane region" description="Helical" evidence="12">
    <location>
        <begin position="316"/>
        <end position="334"/>
    </location>
</feature>
<reference evidence="13 14" key="1">
    <citation type="submission" date="2014-09" db="EMBL/GenBank/DDBJ databases">
        <title>Vibrio maritimus JCM 19235. (C45) whole genome shotgun sequence.</title>
        <authorList>
            <person name="Sawabe T."/>
            <person name="Meirelles P."/>
            <person name="Nakanishi M."/>
            <person name="Sayaka M."/>
            <person name="Hattori M."/>
            <person name="Ohkuma M."/>
        </authorList>
    </citation>
    <scope>NUCLEOTIDE SEQUENCE [LARGE SCALE GENOMIC DNA]</scope>
    <source>
        <strain evidence="14">JCM19235</strain>
    </source>
</reference>
<dbReference type="GO" id="GO:0006814">
    <property type="term" value="P:sodium ion transport"/>
    <property type="evidence" value="ECO:0007669"/>
    <property type="project" value="UniProtKB-KW"/>
</dbReference>
<dbReference type="AlphaFoldDB" id="A0A090RXA9"/>
<dbReference type="PROSITE" id="PS50283">
    <property type="entry name" value="NA_SOLUT_SYMP_3"/>
    <property type="match status" value="1"/>
</dbReference>
<keyword evidence="9 12" id="KW-0472">Membrane</keyword>